<sequence length="357" mass="39605">MMHKKKEWICLFIIIMAVILVCSSTKSKVVMAQVEPSGETAVMQPTSEGMESTSGGLEPTSEGTESTPELSTWEEPQRSLEEVFDLEKSRVAATGVNRRAPFYIALQLKEEFCDWVVTALNYQSTIQPSESFLVDMNMQQPGLYIGERVTTDEMAAGQWKLQEVWVMSPRRVVFCISRTSQEEAFSKFDFSLVENPVVQETGTEEGSQPSQPVNPTSAADPLPAASQPAVPAQTVASQEIASQAENPVLVLQQTMPAEVTSMEQHQVQIAVENSEAAKSAQILAAAKPSQETKQSELETEEETTESEKQSTKQWKEQESLENTEAKTNVQNEWSFWVLIVVFAGAGIVLIYIQNRKQ</sequence>
<dbReference type="AlphaFoldDB" id="A0A9D1EEL8"/>
<feature type="region of interest" description="Disordered" evidence="1">
    <location>
        <begin position="284"/>
        <end position="319"/>
    </location>
</feature>
<feature type="region of interest" description="Disordered" evidence="1">
    <location>
        <begin position="40"/>
        <end position="74"/>
    </location>
</feature>
<evidence type="ECO:0000313" key="3">
    <source>
        <dbReference type="EMBL" id="HIR88854.1"/>
    </source>
</evidence>
<proteinExistence type="predicted"/>
<keyword evidence="2" id="KW-1133">Transmembrane helix</keyword>
<name>A0A9D1EEL8_9FIRM</name>
<feature type="compositionally biased region" description="Polar residues" evidence="1">
    <location>
        <begin position="199"/>
        <end position="217"/>
    </location>
</feature>
<dbReference type="EMBL" id="DVHN01000101">
    <property type="protein sequence ID" value="HIR88854.1"/>
    <property type="molecule type" value="Genomic_DNA"/>
</dbReference>
<evidence type="ECO:0000256" key="1">
    <source>
        <dbReference type="SAM" id="MobiDB-lite"/>
    </source>
</evidence>
<gene>
    <name evidence="3" type="ORF">IAC96_07905</name>
</gene>
<protein>
    <submittedName>
        <fullName evidence="3">Uncharacterized protein</fullName>
    </submittedName>
</protein>
<reference evidence="3" key="2">
    <citation type="journal article" date="2021" name="PeerJ">
        <title>Extensive microbial diversity within the chicken gut microbiome revealed by metagenomics and culture.</title>
        <authorList>
            <person name="Gilroy R."/>
            <person name="Ravi A."/>
            <person name="Getino M."/>
            <person name="Pursley I."/>
            <person name="Horton D.L."/>
            <person name="Alikhan N.F."/>
            <person name="Baker D."/>
            <person name="Gharbi K."/>
            <person name="Hall N."/>
            <person name="Watson M."/>
            <person name="Adriaenssens E.M."/>
            <person name="Foster-Nyarko E."/>
            <person name="Jarju S."/>
            <person name="Secka A."/>
            <person name="Antonio M."/>
            <person name="Oren A."/>
            <person name="Chaudhuri R.R."/>
            <person name="La Ragione R."/>
            <person name="Hildebrand F."/>
            <person name="Pallen M.J."/>
        </authorList>
    </citation>
    <scope>NUCLEOTIDE SEQUENCE</scope>
    <source>
        <strain evidence="3">ChiW13-3771</strain>
    </source>
</reference>
<feature type="compositionally biased region" description="Basic and acidic residues" evidence="1">
    <location>
        <begin position="305"/>
        <end position="318"/>
    </location>
</feature>
<accession>A0A9D1EEL8</accession>
<keyword evidence="2" id="KW-0472">Membrane</keyword>
<keyword evidence="2" id="KW-0812">Transmembrane</keyword>
<evidence type="ECO:0000313" key="4">
    <source>
        <dbReference type="Proteomes" id="UP000824201"/>
    </source>
</evidence>
<evidence type="ECO:0000256" key="2">
    <source>
        <dbReference type="SAM" id="Phobius"/>
    </source>
</evidence>
<feature type="region of interest" description="Disordered" evidence="1">
    <location>
        <begin position="199"/>
        <end position="237"/>
    </location>
</feature>
<reference evidence="3" key="1">
    <citation type="submission" date="2020-10" db="EMBL/GenBank/DDBJ databases">
        <authorList>
            <person name="Gilroy R."/>
        </authorList>
    </citation>
    <scope>NUCLEOTIDE SEQUENCE</scope>
    <source>
        <strain evidence="3">ChiW13-3771</strain>
    </source>
</reference>
<comment type="caution">
    <text evidence="3">The sequence shown here is derived from an EMBL/GenBank/DDBJ whole genome shotgun (WGS) entry which is preliminary data.</text>
</comment>
<feature type="compositionally biased region" description="Low complexity" evidence="1">
    <location>
        <begin position="51"/>
        <end position="71"/>
    </location>
</feature>
<feature type="transmembrane region" description="Helical" evidence="2">
    <location>
        <begin position="333"/>
        <end position="352"/>
    </location>
</feature>
<organism evidence="3 4">
    <name type="scientific">Candidatus Fimimorpha faecalis</name>
    <dbReference type="NCBI Taxonomy" id="2840824"/>
    <lineage>
        <taxon>Bacteria</taxon>
        <taxon>Bacillati</taxon>
        <taxon>Bacillota</taxon>
        <taxon>Clostridia</taxon>
        <taxon>Eubacteriales</taxon>
        <taxon>Candidatus Fimimorpha</taxon>
    </lineage>
</organism>
<dbReference type="Proteomes" id="UP000824201">
    <property type="component" value="Unassembled WGS sequence"/>
</dbReference>